<dbReference type="GO" id="GO:0006397">
    <property type="term" value="P:mRNA processing"/>
    <property type="evidence" value="ECO:0007669"/>
    <property type="project" value="UniProtKB-KW"/>
</dbReference>
<keyword evidence="2" id="KW-0862">Zinc</keyword>
<dbReference type="EnsemblFungi" id="PTTG_30861-t43_1">
    <property type="protein sequence ID" value="PTTG_30861-t43_1-p1"/>
    <property type="gene ID" value="PTTG_30861"/>
</dbReference>
<dbReference type="VEuPathDB" id="FungiDB:PTTG_30861"/>
<evidence type="ECO:0000313" key="6">
    <source>
        <dbReference type="EnsemblFungi" id="PTTG_30861-t43_1-p1"/>
    </source>
</evidence>
<dbReference type="Gene3D" id="4.10.60.10">
    <property type="entry name" value="Zinc finger, CCHC-type"/>
    <property type="match status" value="1"/>
</dbReference>
<keyword evidence="7" id="KW-1185">Reference proteome</keyword>
<accession>A0A180FZM2</accession>
<feature type="non-terminal residue" evidence="5">
    <location>
        <position position="90"/>
    </location>
</feature>
<protein>
    <submittedName>
        <fullName evidence="6">CCHC-type domain-containing protein</fullName>
    </submittedName>
</protein>
<reference evidence="5" key="2">
    <citation type="submission" date="2016-05" db="EMBL/GenBank/DDBJ databases">
        <title>Comparative analysis highlights variable genome content of wheat rusts and divergence of the mating loci.</title>
        <authorList>
            <person name="Cuomo C.A."/>
            <person name="Bakkeren G."/>
            <person name="Szabo L."/>
            <person name="Khalil H."/>
            <person name="Joly D."/>
            <person name="Goldberg J."/>
            <person name="Young S."/>
            <person name="Zeng Q."/>
            <person name="Fellers J."/>
        </authorList>
    </citation>
    <scope>NUCLEOTIDE SEQUENCE [LARGE SCALE GENOMIC DNA]</scope>
    <source>
        <strain evidence="5">1-1 BBBD Race 1</strain>
    </source>
</reference>
<keyword evidence="2" id="KW-0479">Metal-binding</keyword>
<reference evidence="5" key="1">
    <citation type="submission" date="2009-11" db="EMBL/GenBank/DDBJ databases">
        <authorList>
            <consortium name="The Broad Institute Genome Sequencing Platform"/>
            <person name="Ward D."/>
            <person name="Feldgarden M."/>
            <person name="Earl A."/>
            <person name="Young S.K."/>
            <person name="Zeng Q."/>
            <person name="Koehrsen M."/>
            <person name="Alvarado L."/>
            <person name="Berlin A."/>
            <person name="Bochicchio J."/>
            <person name="Borenstein D."/>
            <person name="Chapman S.B."/>
            <person name="Chen Z."/>
            <person name="Engels R."/>
            <person name="Freedman E."/>
            <person name="Gellesch M."/>
            <person name="Goldberg J."/>
            <person name="Griggs A."/>
            <person name="Gujja S."/>
            <person name="Heilman E."/>
            <person name="Heiman D."/>
            <person name="Hepburn T."/>
            <person name="Howarth C."/>
            <person name="Jen D."/>
            <person name="Larson L."/>
            <person name="Lewis B."/>
            <person name="Mehta T."/>
            <person name="Park D."/>
            <person name="Pearson M."/>
            <person name="Roberts A."/>
            <person name="Saif S."/>
            <person name="Shea T."/>
            <person name="Shenoy N."/>
            <person name="Sisk P."/>
            <person name="Stolte C."/>
            <person name="Sykes S."/>
            <person name="Thomson T."/>
            <person name="Walk T."/>
            <person name="White J."/>
            <person name="Yandava C."/>
            <person name="Izard J."/>
            <person name="Baranova O.V."/>
            <person name="Blanton J.M."/>
            <person name="Tanner A.C."/>
            <person name="Dewhirst F.E."/>
            <person name="Haas B."/>
            <person name="Nusbaum C."/>
            <person name="Birren B."/>
        </authorList>
    </citation>
    <scope>NUCLEOTIDE SEQUENCE [LARGE SCALE GENOMIC DNA]</scope>
    <source>
        <strain evidence="5">1-1 BBBD Race 1</strain>
    </source>
</reference>
<dbReference type="EMBL" id="ADAS02008071">
    <property type="protein sequence ID" value="OAV85023.1"/>
    <property type="molecule type" value="Genomic_DNA"/>
</dbReference>
<dbReference type="InterPro" id="IPR001878">
    <property type="entry name" value="Znf_CCHC"/>
</dbReference>
<dbReference type="PROSITE" id="PS50158">
    <property type="entry name" value="ZF_CCHC"/>
    <property type="match status" value="1"/>
</dbReference>
<proteinExistence type="predicted"/>
<evidence type="ECO:0000256" key="1">
    <source>
        <dbReference type="ARBA" id="ARBA00022664"/>
    </source>
</evidence>
<dbReference type="GO" id="GO:0003676">
    <property type="term" value="F:nucleic acid binding"/>
    <property type="evidence" value="ECO:0007669"/>
    <property type="project" value="InterPro"/>
</dbReference>
<evidence type="ECO:0000259" key="4">
    <source>
        <dbReference type="PROSITE" id="PS50158"/>
    </source>
</evidence>
<keyword evidence="2" id="KW-0863">Zinc-finger</keyword>
<dbReference type="Pfam" id="PF00098">
    <property type="entry name" value="zf-CCHC"/>
    <property type="match status" value="1"/>
</dbReference>
<dbReference type="SUPFAM" id="SSF57756">
    <property type="entry name" value="Retrovirus zinc finger-like domains"/>
    <property type="match status" value="1"/>
</dbReference>
<dbReference type="SMART" id="SM00343">
    <property type="entry name" value="ZnF_C2HC"/>
    <property type="match status" value="1"/>
</dbReference>
<evidence type="ECO:0000313" key="7">
    <source>
        <dbReference type="Proteomes" id="UP000005240"/>
    </source>
</evidence>
<name>A0A180FZM2_PUCT1</name>
<feature type="region of interest" description="Disordered" evidence="3">
    <location>
        <begin position="1"/>
        <end position="28"/>
    </location>
</feature>
<evidence type="ECO:0000313" key="5">
    <source>
        <dbReference type="EMBL" id="OAV85023.1"/>
    </source>
</evidence>
<dbReference type="AlphaFoldDB" id="A0A180FZM2"/>
<feature type="region of interest" description="Disordered" evidence="3">
    <location>
        <begin position="42"/>
        <end position="90"/>
    </location>
</feature>
<evidence type="ECO:0000256" key="2">
    <source>
        <dbReference type="PROSITE-ProRule" id="PRU00047"/>
    </source>
</evidence>
<sequence>MAPRMVMAMEEATARTAPTPSTPAKKDLSQVTCFKCSKTGHYANECPESQNGNGNGSSGKKPNPFNRGQVNHVNVEEVEEQPDAVIGKFL</sequence>
<gene>
    <name evidence="5" type="ORF">PTTG_30861</name>
</gene>
<dbReference type="InterPro" id="IPR036875">
    <property type="entry name" value="Znf_CCHC_sf"/>
</dbReference>
<dbReference type="Proteomes" id="UP000005240">
    <property type="component" value="Unassembled WGS sequence"/>
</dbReference>
<keyword evidence="1" id="KW-0507">mRNA processing</keyword>
<feature type="compositionally biased region" description="Low complexity" evidence="3">
    <location>
        <begin position="14"/>
        <end position="23"/>
    </location>
</feature>
<feature type="domain" description="CCHC-type" evidence="4">
    <location>
        <begin position="33"/>
        <end position="48"/>
    </location>
</feature>
<reference evidence="6" key="4">
    <citation type="submission" date="2025-05" db="UniProtKB">
        <authorList>
            <consortium name="EnsemblFungi"/>
        </authorList>
    </citation>
    <scope>IDENTIFICATION</scope>
    <source>
        <strain evidence="6">isolate 1-1 / race 1 (BBBD)</strain>
    </source>
</reference>
<reference evidence="6 7" key="3">
    <citation type="journal article" date="2017" name="G3 (Bethesda)">
        <title>Comparative analysis highlights variable genome content of wheat rusts and divergence of the mating loci.</title>
        <authorList>
            <person name="Cuomo C.A."/>
            <person name="Bakkeren G."/>
            <person name="Khalil H.B."/>
            <person name="Panwar V."/>
            <person name="Joly D."/>
            <person name="Linning R."/>
            <person name="Sakthikumar S."/>
            <person name="Song X."/>
            <person name="Adiconis X."/>
            <person name="Fan L."/>
            <person name="Goldberg J.M."/>
            <person name="Levin J.Z."/>
            <person name="Young S."/>
            <person name="Zeng Q."/>
            <person name="Anikster Y."/>
            <person name="Bruce M."/>
            <person name="Wang M."/>
            <person name="Yin C."/>
            <person name="McCallum B."/>
            <person name="Szabo L.J."/>
            <person name="Hulbert S."/>
            <person name="Chen X."/>
            <person name="Fellers J.P."/>
        </authorList>
    </citation>
    <scope>NUCLEOTIDE SEQUENCE</scope>
    <source>
        <strain evidence="6">isolate 1-1 / race 1 (BBBD)</strain>
        <strain evidence="7">Isolate 1-1 / race 1 (BBBD)</strain>
    </source>
</reference>
<dbReference type="GO" id="GO:0008270">
    <property type="term" value="F:zinc ion binding"/>
    <property type="evidence" value="ECO:0007669"/>
    <property type="project" value="UniProtKB-KW"/>
</dbReference>
<organism evidence="5">
    <name type="scientific">Puccinia triticina (isolate 1-1 / race 1 (BBBD))</name>
    <name type="common">Brown leaf rust fungus</name>
    <dbReference type="NCBI Taxonomy" id="630390"/>
    <lineage>
        <taxon>Eukaryota</taxon>
        <taxon>Fungi</taxon>
        <taxon>Dikarya</taxon>
        <taxon>Basidiomycota</taxon>
        <taxon>Pucciniomycotina</taxon>
        <taxon>Pucciniomycetes</taxon>
        <taxon>Pucciniales</taxon>
        <taxon>Pucciniaceae</taxon>
        <taxon>Puccinia</taxon>
    </lineage>
</organism>
<evidence type="ECO:0000256" key="3">
    <source>
        <dbReference type="SAM" id="MobiDB-lite"/>
    </source>
</evidence>